<name>A0A451DDL1_9GAMM</name>
<protein>
    <submittedName>
        <fullName evidence="7">DNA recombination protein RmuC</fullName>
    </submittedName>
</protein>
<comment type="similarity">
    <text evidence="2">Belongs to the RmuC family.</text>
</comment>
<evidence type="ECO:0000256" key="2">
    <source>
        <dbReference type="ARBA" id="ARBA00009840"/>
    </source>
</evidence>
<gene>
    <name evidence="7" type="primary">rmuC</name>
    <name evidence="7" type="ORF">ERCILAFE3058_605</name>
</gene>
<feature type="transmembrane region" description="Helical" evidence="6">
    <location>
        <begin position="6"/>
        <end position="25"/>
    </location>
</feature>
<dbReference type="GO" id="GO:0006310">
    <property type="term" value="P:DNA recombination"/>
    <property type="evidence" value="ECO:0007669"/>
    <property type="project" value="UniProtKB-KW"/>
</dbReference>
<proteinExistence type="inferred from homology"/>
<accession>A0A451DDL1</accession>
<dbReference type="Pfam" id="PF02646">
    <property type="entry name" value="RmuC"/>
    <property type="match status" value="1"/>
</dbReference>
<evidence type="ECO:0000313" key="8">
    <source>
        <dbReference type="Proteomes" id="UP000294418"/>
    </source>
</evidence>
<dbReference type="AlphaFoldDB" id="A0A451DDL1"/>
<dbReference type="InterPro" id="IPR003798">
    <property type="entry name" value="DNA_recombination_RmuC"/>
</dbReference>
<organism evidence="7 8">
    <name type="scientific">Candidatus Erwinia haradaeae</name>
    <dbReference type="NCBI Taxonomy" id="1922217"/>
    <lineage>
        <taxon>Bacteria</taxon>
        <taxon>Pseudomonadati</taxon>
        <taxon>Pseudomonadota</taxon>
        <taxon>Gammaproteobacteria</taxon>
        <taxon>Enterobacterales</taxon>
        <taxon>Erwiniaceae</taxon>
        <taxon>Erwinia</taxon>
    </lineage>
</organism>
<dbReference type="RefSeq" id="WP_414973852.1">
    <property type="nucleotide sequence ID" value="NZ_LR217720.1"/>
</dbReference>
<dbReference type="Proteomes" id="UP000294418">
    <property type="component" value="Chromosome"/>
</dbReference>
<evidence type="ECO:0000256" key="5">
    <source>
        <dbReference type="SAM" id="Coils"/>
    </source>
</evidence>
<keyword evidence="4" id="KW-0233">DNA recombination</keyword>
<dbReference type="PANTHER" id="PTHR30563">
    <property type="entry name" value="DNA RECOMBINATION PROTEIN RMUC"/>
    <property type="match status" value="1"/>
</dbReference>
<evidence type="ECO:0000256" key="1">
    <source>
        <dbReference type="ARBA" id="ARBA00003416"/>
    </source>
</evidence>
<keyword evidence="6" id="KW-0472">Membrane</keyword>
<comment type="function">
    <text evidence="1">Involved in DNA recombination.</text>
</comment>
<sequence length="518" mass="60414">MHFALTYSAILAISSIQLGCTFAIFHLKKRIKKINTEKNLLMQSYTLAHSKIHILNQQLENLNTKKNKHEQEYQKLYNTLIKTEEKLQNIELLRSKNEQLTKEKNEQIQLNHAKIIEIHEMRIRLEDTRLAAEERQRLLVHNEQNINAKFENLAHRILENNGHRIDEQNRQNLHSFITPLREQLEAFKRQIQEGLNQEARERHVLIHELNNLRKLNSQMAQETINLTQALKGGNKTQGNWGEMILEKILESAGLREGHEYLTQVSIPLDTHGYVQPDVIIQLPQGKDVIIDSKMTLVAYERYFNSTDDIQRATALKEHITAIRGHLRQLHKKDYQKSQNVRSLDYILMFIPVESAFLLAIDQQPELINEAFKQNIMIVSPTTLLVALRTINNLWRYENQNRYTQKIADHATRLYDKIRLFIDDMSHIGHSLNKAQYSYQQAMKKLSEGRGNLIAQTEEFRKMGVQITKPINPQLVESASLREHNIEQNAQSTYNASHAEYASQHIKSNIKNKTSETPQ</sequence>
<feature type="coiled-coil region" evidence="5">
    <location>
        <begin position="52"/>
        <end position="110"/>
    </location>
</feature>
<evidence type="ECO:0000313" key="7">
    <source>
        <dbReference type="EMBL" id="VFP84515.1"/>
    </source>
</evidence>
<evidence type="ECO:0000256" key="4">
    <source>
        <dbReference type="ARBA" id="ARBA00023172"/>
    </source>
</evidence>
<reference evidence="7 8" key="1">
    <citation type="submission" date="2019-02" db="EMBL/GenBank/DDBJ databases">
        <authorList>
            <person name="Manzano-Marin A."/>
            <person name="Manzano-Marin A."/>
        </authorList>
    </citation>
    <scope>NUCLEOTIDE SEQUENCE [LARGE SCALE GENOMIC DNA]</scope>
    <source>
        <strain evidence="7 8">ErCilaricifoliae</strain>
    </source>
</reference>
<evidence type="ECO:0000256" key="3">
    <source>
        <dbReference type="ARBA" id="ARBA00023054"/>
    </source>
</evidence>
<evidence type="ECO:0000256" key="6">
    <source>
        <dbReference type="SAM" id="Phobius"/>
    </source>
</evidence>
<keyword evidence="6" id="KW-0812">Transmembrane</keyword>
<keyword evidence="6" id="KW-1133">Transmembrane helix</keyword>
<dbReference type="PANTHER" id="PTHR30563:SF0">
    <property type="entry name" value="DNA RECOMBINATION PROTEIN RMUC"/>
    <property type="match status" value="1"/>
</dbReference>
<dbReference type="EMBL" id="LR217720">
    <property type="protein sequence ID" value="VFP84515.1"/>
    <property type="molecule type" value="Genomic_DNA"/>
</dbReference>
<keyword evidence="3 5" id="KW-0175">Coiled coil</keyword>